<feature type="domain" description="Formyl transferase N-terminal" evidence="1">
    <location>
        <begin position="59"/>
        <end position="160"/>
    </location>
</feature>
<proteinExistence type="predicted"/>
<dbReference type="Gene3D" id="3.40.50.12230">
    <property type="match status" value="1"/>
</dbReference>
<keyword evidence="4" id="KW-1185">Reference proteome</keyword>
<sequence>MKLIIATQTSLALPLIQDLYARQQLAAVWLYDVTGEDSRQLAAQCAMLGIGVQVMDPEKPEALLQHQSVQQADAIVSCYLSFLFPPAMVQALQGKLLNIHASDLPQWRGADPLFWQIGEGAESGCLTLHQIAEQADTGDILYQQMFNIHPYDTHQSLNISLSQYMPLFIGQWLSAGGMDCKPQPQRKFQSEDKPAPRPDINSTGINWQQQGSLDIFHLTRACNPQLGGAAFSFNQDVLYLLEATPVEHPRYGLAAGTIVHIGEPEGLLVACHDGVLRLDIIYLAAGIFSGLRFAERYQLQVGQSFDSYPITKREKLDGRNNSQYNELCR</sequence>
<evidence type="ECO:0000259" key="1">
    <source>
        <dbReference type="Pfam" id="PF00551"/>
    </source>
</evidence>
<dbReference type="RefSeq" id="WP_260977552.1">
    <property type="nucleotide sequence ID" value="NZ_JAOANI010000028.1"/>
</dbReference>
<feature type="domain" description="Formyl transferase C-terminal" evidence="2">
    <location>
        <begin position="205"/>
        <end position="284"/>
    </location>
</feature>
<dbReference type="SUPFAM" id="SSF53328">
    <property type="entry name" value="Formyltransferase"/>
    <property type="match status" value="1"/>
</dbReference>
<dbReference type="InterPro" id="IPR005793">
    <property type="entry name" value="Formyl_trans_C"/>
</dbReference>
<dbReference type="Pfam" id="PF02911">
    <property type="entry name" value="Formyl_trans_C"/>
    <property type="match status" value="1"/>
</dbReference>
<dbReference type="SUPFAM" id="SSF50486">
    <property type="entry name" value="FMT C-terminal domain-like"/>
    <property type="match status" value="1"/>
</dbReference>
<dbReference type="Proteomes" id="UP001147830">
    <property type="component" value="Unassembled WGS sequence"/>
</dbReference>
<dbReference type="InterPro" id="IPR002376">
    <property type="entry name" value="Formyl_transf_N"/>
</dbReference>
<protein>
    <submittedName>
        <fullName evidence="3">Formyltransferase family protein</fullName>
    </submittedName>
</protein>
<organism evidence="3 4">
    <name type="scientific">Thalassolituus pacificus</name>
    <dbReference type="NCBI Taxonomy" id="2975440"/>
    <lineage>
        <taxon>Bacteria</taxon>
        <taxon>Pseudomonadati</taxon>
        <taxon>Pseudomonadota</taxon>
        <taxon>Gammaproteobacteria</taxon>
        <taxon>Oceanospirillales</taxon>
        <taxon>Oceanospirillaceae</taxon>
        <taxon>Thalassolituus</taxon>
    </lineage>
</organism>
<dbReference type="Pfam" id="PF00551">
    <property type="entry name" value="Formyl_trans_N"/>
    <property type="match status" value="1"/>
</dbReference>
<dbReference type="AlphaFoldDB" id="A0A9X2WHT1"/>
<evidence type="ECO:0000259" key="2">
    <source>
        <dbReference type="Pfam" id="PF02911"/>
    </source>
</evidence>
<dbReference type="EMBL" id="JAOANI010000028">
    <property type="protein sequence ID" value="MCT7360729.1"/>
    <property type="molecule type" value="Genomic_DNA"/>
</dbReference>
<dbReference type="GO" id="GO:0004479">
    <property type="term" value="F:methionyl-tRNA formyltransferase activity"/>
    <property type="evidence" value="ECO:0007669"/>
    <property type="project" value="TreeGrafter"/>
</dbReference>
<gene>
    <name evidence="3" type="ORF">NYR02_17040</name>
</gene>
<evidence type="ECO:0000313" key="4">
    <source>
        <dbReference type="Proteomes" id="UP001147830"/>
    </source>
</evidence>
<evidence type="ECO:0000313" key="3">
    <source>
        <dbReference type="EMBL" id="MCT7360729.1"/>
    </source>
</evidence>
<dbReference type="InterPro" id="IPR011034">
    <property type="entry name" value="Formyl_transferase-like_C_sf"/>
</dbReference>
<dbReference type="InterPro" id="IPR036477">
    <property type="entry name" value="Formyl_transf_N_sf"/>
</dbReference>
<reference evidence="3" key="2">
    <citation type="submission" date="2022-08" db="EMBL/GenBank/DDBJ databases">
        <authorList>
            <person name="Dong C."/>
        </authorList>
    </citation>
    <scope>NUCLEOTIDE SEQUENCE</scope>
    <source>
        <strain evidence="3">59MF3M-4</strain>
    </source>
</reference>
<dbReference type="PANTHER" id="PTHR11138">
    <property type="entry name" value="METHIONYL-TRNA FORMYLTRANSFERASE"/>
    <property type="match status" value="1"/>
</dbReference>
<accession>A0A9X2WHT1</accession>
<comment type="caution">
    <text evidence="3">The sequence shown here is derived from an EMBL/GenBank/DDBJ whole genome shotgun (WGS) entry which is preliminary data.</text>
</comment>
<name>A0A9X2WHT1_9GAMM</name>
<reference evidence="3" key="1">
    <citation type="journal article" date="2022" name="Front. Microbiol.">
        <title>Genome-based taxonomic rearrangement of Oceanobacter-related bacteria including the description of Thalassolituus hydrocarbonoclasticus sp. nov. and Thalassolituus pacificus sp. nov. and emended description of the genus Thalassolituus.</title>
        <authorList>
            <person name="Dong C."/>
            <person name="Wei L."/>
            <person name="Wang J."/>
            <person name="Lai Q."/>
            <person name="Huang Z."/>
            <person name="Shao Z."/>
        </authorList>
    </citation>
    <scope>NUCLEOTIDE SEQUENCE</scope>
    <source>
        <strain evidence="3">59MF3M-4</strain>
    </source>
</reference>
<dbReference type="PANTHER" id="PTHR11138:SF5">
    <property type="entry name" value="METHIONYL-TRNA FORMYLTRANSFERASE, MITOCHONDRIAL"/>
    <property type="match status" value="1"/>
</dbReference>
<dbReference type="GO" id="GO:0005829">
    <property type="term" value="C:cytosol"/>
    <property type="evidence" value="ECO:0007669"/>
    <property type="project" value="TreeGrafter"/>
</dbReference>